<dbReference type="Gene3D" id="2.60.40.3650">
    <property type="match status" value="1"/>
</dbReference>
<dbReference type="EMBL" id="JBHTHZ010000001">
    <property type="protein sequence ID" value="MFD0792099.1"/>
    <property type="molecule type" value="Genomic_DNA"/>
</dbReference>
<dbReference type="Gene3D" id="1.10.390.10">
    <property type="entry name" value="Neutral Protease Domain 2"/>
    <property type="match status" value="1"/>
</dbReference>
<evidence type="ECO:0000259" key="1">
    <source>
        <dbReference type="Pfam" id="PF05299"/>
    </source>
</evidence>
<dbReference type="Proteomes" id="UP001597010">
    <property type="component" value="Unassembled WGS sequence"/>
</dbReference>
<dbReference type="InterPro" id="IPR040756">
    <property type="entry name" value="Peptidase_M61_N"/>
</dbReference>
<evidence type="ECO:0000259" key="2">
    <source>
        <dbReference type="Pfam" id="PF17899"/>
    </source>
</evidence>
<dbReference type="InterPro" id="IPR007963">
    <property type="entry name" value="Peptidase_M61_catalytic"/>
</dbReference>
<evidence type="ECO:0000313" key="4">
    <source>
        <dbReference type="Proteomes" id="UP001597010"/>
    </source>
</evidence>
<comment type="caution">
    <text evidence="3">The sequence shown here is derived from an EMBL/GenBank/DDBJ whole genome shotgun (WGS) entry which is preliminary data.</text>
</comment>
<reference evidence="4" key="1">
    <citation type="journal article" date="2019" name="Int. J. Syst. Evol. Microbiol.">
        <title>The Global Catalogue of Microorganisms (GCM) 10K type strain sequencing project: providing services to taxonomists for standard genome sequencing and annotation.</title>
        <authorList>
            <consortium name="The Broad Institute Genomics Platform"/>
            <consortium name="The Broad Institute Genome Sequencing Center for Infectious Disease"/>
            <person name="Wu L."/>
            <person name="Ma J."/>
        </authorList>
    </citation>
    <scope>NUCLEOTIDE SEQUENCE [LARGE SCALE GENOMIC DNA]</scope>
    <source>
        <strain evidence="4">CCUG 61484</strain>
    </source>
</reference>
<organism evidence="3 4">
    <name type="scientific">Mucilaginibacter litoreus</name>
    <dbReference type="NCBI Taxonomy" id="1048221"/>
    <lineage>
        <taxon>Bacteria</taxon>
        <taxon>Pseudomonadati</taxon>
        <taxon>Bacteroidota</taxon>
        <taxon>Sphingobacteriia</taxon>
        <taxon>Sphingobacteriales</taxon>
        <taxon>Sphingobacteriaceae</taxon>
        <taxon>Mucilaginibacter</taxon>
    </lineage>
</organism>
<feature type="domain" description="Peptidase M61 N-terminal" evidence="2">
    <location>
        <begin position="29"/>
        <end position="196"/>
    </location>
</feature>
<dbReference type="InterPro" id="IPR036034">
    <property type="entry name" value="PDZ_sf"/>
</dbReference>
<dbReference type="InterPro" id="IPR027268">
    <property type="entry name" value="Peptidase_M4/M1_CTD_sf"/>
</dbReference>
<dbReference type="SUPFAM" id="SSF55486">
    <property type="entry name" value="Metalloproteases ('zincins'), catalytic domain"/>
    <property type="match status" value="1"/>
</dbReference>
<dbReference type="InterPro" id="IPR024191">
    <property type="entry name" value="Peptidase_M61"/>
</dbReference>
<evidence type="ECO:0000313" key="3">
    <source>
        <dbReference type="EMBL" id="MFD0792099.1"/>
    </source>
</evidence>
<proteinExistence type="predicted"/>
<dbReference type="Pfam" id="PF17899">
    <property type="entry name" value="Peptidase_M61_N"/>
    <property type="match status" value="1"/>
</dbReference>
<keyword evidence="4" id="KW-1185">Reference proteome</keyword>
<dbReference type="Gene3D" id="2.30.42.10">
    <property type="match status" value="1"/>
</dbReference>
<protein>
    <submittedName>
        <fullName evidence="3">M61 family metallopeptidase</fullName>
    </submittedName>
</protein>
<dbReference type="SUPFAM" id="SSF50156">
    <property type="entry name" value="PDZ domain-like"/>
    <property type="match status" value="1"/>
</dbReference>
<sequence>MDIRYKIVLIGCLLFNGLLFAQQKPVNMQYAVSMEKAADHLYHVELSSTSPGEVLDYKMCVWTPGYYQIIDYAGAVQNFTVTNAEGTALKFDKPDKNTWRVYNTTKGPVKISYDVKAVVNFVGNIYLDETKGYITPGGLFMYLDKELRNPVTIQMKPYSKWSNLVATGLDTIAGKYHTFKADDFDVLYDSPFLMGELESLPPFTVDNKPHNFIGYHLPEFDRQAFMNDLHKIVKTGSDIIGEVPYTHYTFLSIGQGGGGIEHLNSTSLSFSGGEGFNSPEARKKLYNFIAHEYFHHYNVKRIRPIELGPFDYSKENHTNMLWVSEGFTVYYEYLIVRHAGLMTEDDMLADFQGNLRNYENQPGHLYQSATQASYNTWGDGPNGRVNDDFNKTISYYDKGPILGLMLDFNIRHATKNKKTIDDVMRLLYYKYYKQQKRGFTEQEFRNECEKIAGTKMPELFEYAATVKPPDYPKYFAYGGLAVDTVTQTLPGAWLGITTRLINDTLTIAAVDYQSPAFNKGIRRRSKLLTIGGKPATRETFGEITQTRKPGDSVVLGIEKDGVKQDVILTLAQKREKSFKITRLPNPDALQAAIYKSWMEGK</sequence>
<dbReference type="PIRSF" id="PIRSF016493">
    <property type="entry name" value="Glycyl_aminpptds"/>
    <property type="match status" value="1"/>
</dbReference>
<dbReference type="Pfam" id="PF05299">
    <property type="entry name" value="Peptidase_M61"/>
    <property type="match status" value="1"/>
</dbReference>
<name>A0ABW3AML5_9SPHI</name>
<feature type="domain" description="Peptidase M61 catalytic" evidence="1">
    <location>
        <begin position="286"/>
        <end position="401"/>
    </location>
</feature>
<accession>A0ABW3AML5</accession>
<gene>
    <name evidence="3" type="ORF">ACFQZX_00640</name>
</gene>